<protein>
    <submittedName>
        <fullName evidence="1">Uncharacterized protein</fullName>
    </submittedName>
</protein>
<reference evidence="1" key="1">
    <citation type="submission" date="2020-02" db="EMBL/GenBank/DDBJ databases">
        <authorList>
            <person name="Meier V. D."/>
        </authorList>
    </citation>
    <scope>NUCLEOTIDE SEQUENCE</scope>
    <source>
        <strain evidence="1">AVDCRST_MAG74</strain>
    </source>
</reference>
<proteinExistence type="predicted"/>
<name>A0A6J4PP99_9BACT</name>
<gene>
    <name evidence="1" type="ORF">AVDCRST_MAG74-3070</name>
</gene>
<dbReference type="EMBL" id="CADCUR010000254">
    <property type="protein sequence ID" value="CAA9418313.1"/>
    <property type="molecule type" value="Genomic_DNA"/>
</dbReference>
<organism evidence="1">
    <name type="scientific">uncultured Pyrinomonadaceae bacterium</name>
    <dbReference type="NCBI Taxonomy" id="2283094"/>
    <lineage>
        <taxon>Bacteria</taxon>
        <taxon>Pseudomonadati</taxon>
        <taxon>Acidobacteriota</taxon>
        <taxon>Blastocatellia</taxon>
        <taxon>Blastocatellales</taxon>
        <taxon>Pyrinomonadaceae</taxon>
        <taxon>environmental samples</taxon>
    </lineage>
</organism>
<evidence type="ECO:0000313" key="1">
    <source>
        <dbReference type="EMBL" id="CAA9418313.1"/>
    </source>
</evidence>
<dbReference type="AlphaFoldDB" id="A0A6J4PP99"/>
<accession>A0A6J4PP99</accession>
<sequence length="253" mass="26671">MKKLLSLFLTILFLQSAFCFVLLPTKVSARNTAARSFQQEILTNQSVIDMVGSKFSEELIIAKIKSSRNSFDTSAAALQQLKKVGVSDAVILAMVQKASGMEMTTSGATATLTIPDGTELKIMTTEDISGQKVVEGDPLTFKVAEDVKVSTTVVIAKDVIVKGTVSSAKKKGFMGKGGELSVRIESTQTVDGQKVKLRASKSGAGGDNMGSTVALTVLFGPLGLLRKGKEAKIKAGTILTAYTDEAKNVTAAN</sequence>